<dbReference type="CDD" id="cd06225">
    <property type="entry name" value="HAMP"/>
    <property type="match status" value="1"/>
</dbReference>
<comment type="subcellular location">
    <subcellularLocation>
        <location evidence="1">Cell membrane</location>
        <topology evidence="1">Multi-pass membrane protein</topology>
    </subcellularLocation>
</comment>
<feature type="transmembrane region" description="Helical" evidence="6">
    <location>
        <begin position="285"/>
        <end position="305"/>
    </location>
</feature>
<dbReference type="PANTHER" id="PTHR34220:SF7">
    <property type="entry name" value="SENSOR HISTIDINE KINASE YPDA"/>
    <property type="match status" value="1"/>
</dbReference>
<dbReference type="Pfam" id="PF06580">
    <property type="entry name" value="His_kinase"/>
    <property type="match status" value="1"/>
</dbReference>
<dbReference type="Proteomes" id="UP001527882">
    <property type="component" value="Unassembled WGS sequence"/>
</dbReference>
<evidence type="ECO:0000256" key="4">
    <source>
        <dbReference type="ARBA" id="ARBA00022679"/>
    </source>
</evidence>
<evidence type="ECO:0000256" key="5">
    <source>
        <dbReference type="ARBA" id="ARBA00023136"/>
    </source>
</evidence>
<evidence type="ECO:0000313" key="8">
    <source>
        <dbReference type="EMBL" id="MCZ8516854.1"/>
    </source>
</evidence>
<proteinExistence type="predicted"/>
<organism evidence="8 9">
    <name type="scientific">Paenibacillus gyeongsangnamensis</name>
    <dbReference type="NCBI Taxonomy" id="3388067"/>
    <lineage>
        <taxon>Bacteria</taxon>
        <taxon>Bacillati</taxon>
        <taxon>Bacillota</taxon>
        <taxon>Bacilli</taxon>
        <taxon>Bacillales</taxon>
        <taxon>Paenibacillaceae</taxon>
        <taxon>Paenibacillus</taxon>
    </lineage>
</organism>
<dbReference type="GO" id="GO:0016301">
    <property type="term" value="F:kinase activity"/>
    <property type="evidence" value="ECO:0007669"/>
    <property type="project" value="UniProtKB-KW"/>
</dbReference>
<evidence type="ECO:0000313" key="9">
    <source>
        <dbReference type="Proteomes" id="UP001527882"/>
    </source>
</evidence>
<keyword evidence="4" id="KW-0808">Transferase</keyword>
<keyword evidence="6" id="KW-1133">Transmembrane helix</keyword>
<gene>
    <name evidence="8" type="ORF">O9H85_31730</name>
</gene>
<feature type="transmembrane region" description="Helical" evidence="6">
    <location>
        <begin position="12"/>
        <end position="29"/>
    </location>
</feature>
<comment type="caution">
    <text evidence="8">The sequence shown here is derived from an EMBL/GenBank/DDBJ whole genome shotgun (WGS) entry which is preliminary data.</text>
</comment>
<dbReference type="SUPFAM" id="SSF158472">
    <property type="entry name" value="HAMP domain-like"/>
    <property type="match status" value="1"/>
</dbReference>
<dbReference type="Gene3D" id="6.10.340.10">
    <property type="match status" value="1"/>
</dbReference>
<name>A0ABT4QJ37_9BACL</name>
<evidence type="ECO:0000256" key="3">
    <source>
        <dbReference type="ARBA" id="ARBA00022553"/>
    </source>
</evidence>
<dbReference type="InterPro" id="IPR003660">
    <property type="entry name" value="HAMP_dom"/>
</dbReference>
<keyword evidence="3" id="KW-0597">Phosphoprotein</keyword>
<protein>
    <submittedName>
        <fullName evidence="8">Histidine kinase</fullName>
    </submittedName>
</protein>
<keyword evidence="2" id="KW-1003">Cell membrane</keyword>
<evidence type="ECO:0000259" key="7">
    <source>
        <dbReference type="PROSITE" id="PS50885"/>
    </source>
</evidence>
<dbReference type="RefSeq" id="WP_269885386.1">
    <property type="nucleotide sequence ID" value="NZ_JAQAGZ010000027.1"/>
</dbReference>
<dbReference type="PANTHER" id="PTHR34220">
    <property type="entry name" value="SENSOR HISTIDINE KINASE YPDA"/>
    <property type="match status" value="1"/>
</dbReference>
<accession>A0ABT4QJ37</accession>
<keyword evidence="5 6" id="KW-0472">Membrane</keyword>
<feature type="domain" description="HAMP" evidence="7">
    <location>
        <begin position="306"/>
        <end position="358"/>
    </location>
</feature>
<keyword evidence="6" id="KW-0812">Transmembrane</keyword>
<dbReference type="InterPro" id="IPR050640">
    <property type="entry name" value="Bact_2-comp_sensor_kinase"/>
</dbReference>
<keyword evidence="9" id="KW-1185">Reference proteome</keyword>
<dbReference type="SUPFAM" id="SSF55874">
    <property type="entry name" value="ATPase domain of HSP90 chaperone/DNA topoisomerase II/histidine kinase"/>
    <property type="match status" value="1"/>
</dbReference>
<dbReference type="PROSITE" id="PS50885">
    <property type="entry name" value="HAMP"/>
    <property type="match status" value="1"/>
</dbReference>
<dbReference type="SMART" id="SM00304">
    <property type="entry name" value="HAMP"/>
    <property type="match status" value="1"/>
</dbReference>
<dbReference type="EMBL" id="JAQAGZ010000027">
    <property type="protein sequence ID" value="MCZ8516854.1"/>
    <property type="molecule type" value="Genomic_DNA"/>
</dbReference>
<dbReference type="InterPro" id="IPR010559">
    <property type="entry name" value="Sig_transdc_His_kin_internal"/>
</dbReference>
<reference evidence="8 9" key="1">
    <citation type="submission" date="2022-12" db="EMBL/GenBank/DDBJ databases">
        <title>Draft genome sequence of Paenibacillus sp. dW9.</title>
        <authorList>
            <person name="Choi E.-W."/>
            <person name="Kim D.-U."/>
        </authorList>
    </citation>
    <scope>NUCLEOTIDE SEQUENCE [LARGE SCALE GENOMIC DNA]</scope>
    <source>
        <strain evidence="9">dW9</strain>
    </source>
</reference>
<evidence type="ECO:0000256" key="6">
    <source>
        <dbReference type="SAM" id="Phobius"/>
    </source>
</evidence>
<dbReference type="Gene3D" id="3.30.565.10">
    <property type="entry name" value="Histidine kinase-like ATPase, C-terminal domain"/>
    <property type="match status" value="1"/>
</dbReference>
<dbReference type="InterPro" id="IPR036890">
    <property type="entry name" value="HATPase_C_sf"/>
</dbReference>
<keyword evidence="8" id="KW-0418">Kinase</keyword>
<sequence>MRHKWSTFHKMIMLIILILLPIGVIFSYTNHTSVKVIEKELQEKSLTRLEFLARQIDNTVDQLSVLSIIVSRDPSIKALGDPGSGPAAFQQLKTQEDIVQKLNLLSASSGWNNRLSIYLPKVKQALSNDYQSVYSDEYVEKLPASQWGYHPDASGRDAYFNKAVWSPLLLNKSLLEAESVVEVRFTESNLIRMLKDYKNDGKTNPFFYKRYASPILDKTGGPGVTDRIVAILNESPLDDAGHRIVEIGREQYLVNYARTKSLGWHVVDYLPLKEVLAPITKSRDLFYLSIILMLFVSLLATVILYRQVQLPIQLLLQGVRKLHTGAFSHRLSYRPRNEFDYLFTRFNEMAEEIQRLLENVYMENIRFRDAKLKHLQSQINPHFLSNCMFFIKNMIAIDDKQAATTMVLRLSEYFRYITMLEHTLTTLREELRLIENYLTIQNLRMERFHYEIDIPEEMLDLQIPRLMVQPIVENAIVHGIERKEQYGIISISGEMFEHACRIFIDDNGVGLPERQLTELAHKVSSPLDQEAGCGLWNVHQRLTYQFDQQSGLTFSHSPLGGLRVAIQWNIGA</sequence>
<evidence type="ECO:0000256" key="1">
    <source>
        <dbReference type="ARBA" id="ARBA00004651"/>
    </source>
</evidence>
<evidence type="ECO:0000256" key="2">
    <source>
        <dbReference type="ARBA" id="ARBA00022475"/>
    </source>
</evidence>